<dbReference type="Proteomes" id="UP000324832">
    <property type="component" value="Unassembled WGS sequence"/>
</dbReference>
<reference evidence="2 3" key="1">
    <citation type="submission" date="2017-07" db="EMBL/GenBank/DDBJ databases">
        <authorList>
            <person name="Talla V."/>
            <person name="Backstrom N."/>
        </authorList>
    </citation>
    <scope>NUCLEOTIDE SEQUENCE [LARGE SCALE GENOMIC DNA]</scope>
</reference>
<feature type="transmembrane region" description="Helical" evidence="1">
    <location>
        <begin position="123"/>
        <end position="141"/>
    </location>
</feature>
<dbReference type="EMBL" id="FZQP02000178">
    <property type="protein sequence ID" value="VVC87743.1"/>
    <property type="molecule type" value="Genomic_DNA"/>
</dbReference>
<sequence length="411" mass="46754">MVNFLVFGAVFTLIQAVFQIVFAALALAQYYCLINFMKSIPILLYMRMLYYHHPERCGEIINIGQSVEELNNQAIVFISREPLTVTRTFYINIIYVTLGVLWAISSAILMWSARHRTPIRWPWTMMTIAVCSADIVVSVLFTNDTFHTRTLRDIIDYIGATLSGAGNTEIRTVWAAWLMAILFSKFVFLIFFNIGLVIAISLWKPNEYIDRAITVETPYKELTPRNSIIESAISEATLSSVGAPTMDGMDLSLPSIPRPQLRRQANIEATEIEQTVSQFQPIVESPRKTRRIEEKHVLSFNEVPVIIPNELDTSQVTNAFSEELPNQVNNRDESLQIQGQLPWTYLPSKVHPMRKQIDVDEELPPVPLPDYTALQIRKASVHRSPSTVIGLTSGTRSKLRQNALKQTDVYY</sequence>
<accession>A0A5E4PQZ2</accession>
<evidence type="ECO:0000313" key="3">
    <source>
        <dbReference type="Proteomes" id="UP000324832"/>
    </source>
</evidence>
<keyword evidence="1" id="KW-0472">Membrane</keyword>
<keyword evidence="3" id="KW-1185">Reference proteome</keyword>
<organism evidence="2 3">
    <name type="scientific">Leptidea sinapis</name>
    <dbReference type="NCBI Taxonomy" id="189913"/>
    <lineage>
        <taxon>Eukaryota</taxon>
        <taxon>Metazoa</taxon>
        <taxon>Ecdysozoa</taxon>
        <taxon>Arthropoda</taxon>
        <taxon>Hexapoda</taxon>
        <taxon>Insecta</taxon>
        <taxon>Pterygota</taxon>
        <taxon>Neoptera</taxon>
        <taxon>Endopterygota</taxon>
        <taxon>Lepidoptera</taxon>
        <taxon>Glossata</taxon>
        <taxon>Ditrysia</taxon>
        <taxon>Papilionoidea</taxon>
        <taxon>Pieridae</taxon>
        <taxon>Dismorphiinae</taxon>
        <taxon>Leptidea</taxon>
    </lineage>
</organism>
<name>A0A5E4PQZ2_9NEOP</name>
<gene>
    <name evidence="2" type="ORF">LSINAPIS_LOCUS1273</name>
</gene>
<feature type="transmembrane region" description="Helical" evidence="1">
    <location>
        <begin position="89"/>
        <end position="111"/>
    </location>
</feature>
<dbReference type="AlphaFoldDB" id="A0A5E4PQZ2"/>
<evidence type="ECO:0000313" key="2">
    <source>
        <dbReference type="EMBL" id="VVC87743.1"/>
    </source>
</evidence>
<keyword evidence="1" id="KW-0812">Transmembrane</keyword>
<feature type="transmembrane region" description="Helical" evidence="1">
    <location>
        <begin position="174"/>
        <end position="203"/>
    </location>
</feature>
<proteinExistence type="predicted"/>
<evidence type="ECO:0000256" key="1">
    <source>
        <dbReference type="SAM" id="Phobius"/>
    </source>
</evidence>
<protein>
    <submittedName>
        <fullName evidence="2">Uncharacterized protein</fullName>
    </submittedName>
</protein>
<keyword evidence="1" id="KW-1133">Transmembrane helix</keyword>